<dbReference type="CDD" id="cd02524">
    <property type="entry name" value="G1P_cytidylyltransferase"/>
    <property type="match status" value="1"/>
</dbReference>
<keyword evidence="2" id="KW-0614">Plasmid</keyword>
<evidence type="ECO:0000313" key="2">
    <source>
        <dbReference type="EMBL" id="QDL94708.1"/>
    </source>
</evidence>
<dbReference type="Proteomes" id="UP000305888">
    <property type="component" value="Plasmid pD4M1D"/>
</dbReference>
<dbReference type="GO" id="GO:0009243">
    <property type="term" value="P:O antigen biosynthetic process"/>
    <property type="evidence" value="ECO:0007669"/>
    <property type="project" value="InterPro"/>
</dbReference>
<name>A0A5B8FJS4_9RHOB</name>
<accession>A0A5B8FJS4</accession>
<dbReference type="SUPFAM" id="SSF53448">
    <property type="entry name" value="Nucleotide-diphospho-sugar transferases"/>
    <property type="match status" value="1"/>
</dbReference>
<dbReference type="EC" id="2.7.7.33" evidence="2"/>
<dbReference type="InterPro" id="IPR005835">
    <property type="entry name" value="NTP_transferase_dom"/>
</dbReference>
<feature type="domain" description="Nucleotidyl transferase" evidence="1">
    <location>
        <begin position="2"/>
        <end position="203"/>
    </location>
</feature>
<reference evidence="2 3" key="1">
    <citation type="submission" date="2019-06" db="EMBL/GenBank/DDBJ databases">
        <title>Genome sequence of Rhodobacteraceae bacterium D4M1.</title>
        <authorList>
            <person name="Cao J."/>
        </authorList>
    </citation>
    <scope>NUCLEOTIDE SEQUENCE [LARGE SCALE GENOMIC DNA]</scope>
    <source>
        <strain evidence="2 3">D4M1</strain>
        <plasmid evidence="3">pd4m1d</plasmid>
    </source>
</reference>
<dbReference type="Gene3D" id="3.90.550.10">
    <property type="entry name" value="Spore Coat Polysaccharide Biosynthesis Protein SpsA, Chain A"/>
    <property type="match status" value="1"/>
</dbReference>
<organism evidence="2 3">
    <name type="scientific">Paroceanicella profunda</name>
    <dbReference type="NCBI Taxonomy" id="2579971"/>
    <lineage>
        <taxon>Bacteria</taxon>
        <taxon>Pseudomonadati</taxon>
        <taxon>Pseudomonadota</taxon>
        <taxon>Alphaproteobacteria</taxon>
        <taxon>Rhodobacterales</taxon>
        <taxon>Paracoccaceae</taxon>
        <taxon>Paroceanicella</taxon>
    </lineage>
</organism>
<dbReference type="OrthoDB" id="9814110at2"/>
<gene>
    <name evidence="2" type="primary">rfbF</name>
    <name evidence="2" type="ORF">FDP22_22805</name>
</gene>
<evidence type="ECO:0000313" key="3">
    <source>
        <dbReference type="Proteomes" id="UP000305888"/>
    </source>
</evidence>
<keyword evidence="3" id="KW-1185">Reference proteome</keyword>
<dbReference type="PANTHER" id="PTHR47183">
    <property type="entry name" value="GLUCOSE-1-PHOSPHATE CYTIDYLYLTRANSFERASE-RELATED"/>
    <property type="match status" value="1"/>
</dbReference>
<dbReference type="PANTHER" id="PTHR47183:SF1">
    <property type="entry name" value="GLUCOSE-1-PHOSPHATE CYTIDYLYLTRANSFERASE"/>
    <property type="match status" value="1"/>
</dbReference>
<dbReference type="EMBL" id="CP040822">
    <property type="protein sequence ID" value="QDL94708.1"/>
    <property type="molecule type" value="Genomic_DNA"/>
</dbReference>
<dbReference type="InterPro" id="IPR029044">
    <property type="entry name" value="Nucleotide-diphossugar_trans"/>
</dbReference>
<keyword evidence="2" id="KW-0548">Nucleotidyltransferase</keyword>
<sequence length="258" mass="29252">MKVVILAGGLGTRLSEETSILPKPLVEIGSEPIIWHIMKIFARFGAKEFIVCCGYKGFLIKKYFQDYHIRNSSVTFDLSRSTAQYIDEPRDDWRVTLVDTGLNTMTGGRLKRIRRFLDDDEPFLMTYGDGVGNIDIADLLSFHTAQGKMATVTAVQPTGRFGAMYLAGNDPTVQNFHEKPNGDGTWVNGGFFVLQPEVIDLIDGDATIWEHDPMRKLTEKGELVAYRHHGFWHPMDTLRDKTVLNDLWNAGDAPWRVW</sequence>
<dbReference type="Pfam" id="PF00483">
    <property type="entry name" value="NTP_transferase"/>
    <property type="match status" value="1"/>
</dbReference>
<evidence type="ECO:0000259" key="1">
    <source>
        <dbReference type="Pfam" id="PF00483"/>
    </source>
</evidence>
<dbReference type="InterPro" id="IPR046981">
    <property type="entry name" value="G1P_cyt_trans"/>
</dbReference>
<dbReference type="RefSeq" id="WP_138579286.1">
    <property type="nucleotide sequence ID" value="NZ_CP040822.1"/>
</dbReference>
<dbReference type="GO" id="GO:0047343">
    <property type="term" value="F:glucose-1-phosphate cytidylyltransferase activity"/>
    <property type="evidence" value="ECO:0007669"/>
    <property type="project" value="UniProtKB-EC"/>
</dbReference>
<proteinExistence type="predicted"/>
<protein>
    <submittedName>
        <fullName evidence="2">Glucose-1-phosphate cytidylyltransferase</fullName>
        <ecNumber evidence="2">2.7.7.33</ecNumber>
    </submittedName>
</protein>
<keyword evidence="2" id="KW-0808">Transferase</keyword>
<dbReference type="KEGG" id="ppru:FDP22_22805"/>
<dbReference type="NCBIfam" id="TIGR02623">
    <property type="entry name" value="G1P_cyt_trans"/>
    <property type="match status" value="1"/>
</dbReference>
<geneLocation type="plasmid" evidence="3">
    <name>pd4m1d</name>
</geneLocation>
<dbReference type="InterPro" id="IPR013446">
    <property type="entry name" value="G1P_cyt_trans-like"/>
</dbReference>
<dbReference type="AlphaFoldDB" id="A0A5B8FJS4"/>